<dbReference type="InterPro" id="IPR012349">
    <property type="entry name" value="Split_barrel_FMN-bd"/>
</dbReference>
<proteinExistence type="inferred from homology"/>
<dbReference type="SUPFAM" id="SSF50475">
    <property type="entry name" value="FMN-binding split barrel"/>
    <property type="match status" value="1"/>
</dbReference>
<gene>
    <name evidence="9" type="primary">hpaC</name>
    <name evidence="9" type="ORF">H3L94_11560</name>
</gene>
<dbReference type="GO" id="GO:0006208">
    <property type="term" value="P:pyrimidine nucleobase catabolic process"/>
    <property type="evidence" value="ECO:0007669"/>
    <property type="project" value="TreeGrafter"/>
</dbReference>
<dbReference type="UniPathway" id="UPA00208">
    <property type="reaction ID" value="UER00416"/>
</dbReference>
<dbReference type="PANTHER" id="PTHR30466">
    <property type="entry name" value="FLAVIN REDUCTASE"/>
    <property type="match status" value="1"/>
</dbReference>
<dbReference type="EMBL" id="CP059567">
    <property type="protein sequence ID" value="QMT40439.1"/>
    <property type="molecule type" value="Genomic_DNA"/>
</dbReference>
<keyword evidence="6 9" id="KW-0560">Oxidoreductase</keyword>
<keyword evidence="4" id="KW-0285">Flavoprotein</keyword>
<keyword evidence="5" id="KW-0058">Aromatic hydrocarbons catabolism</keyword>
<evidence type="ECO:0000313" key="10">
    <source>
        <dbReference type="Proteomes" id="UP000514752"/>
    </source>
</evidence>
<dbReference type="GO" id="GO:0051287">
    <property type="term" value="F:NAD binding"/>
    <property type="evidence" value="ECO:0007669"/>
    <property type="project" value="InterPro"/>
</dbReference>
<dbReference type="GO" id="GO:0016651">
    <property type="term" value="F:oxidoreductase activity, acting on NAD(P)H"/>
    <property type="evidence" value="ECO:0007669"/>
    <property type="project" value="InterPro"/>
</dbReference>
<keyword evidence="7" id="KW-0520">NAD</keyword>
<protein>
    <recommendedName>
        <fullName evidence="3">4-hydroxyphenylacetate 3-monooxygenase reductase component</fullName>
    </recommendedName>
</protein>
<feature type="domain" description="Flavin reductase like" evidence="8">
    <location>
        <begin position="18"/>
        <end position="166"/>
    </location>
</feature>
<dbReference type="GO" id="GO:0042602">
    <property type="term" value="F:riboflavin reductase (NADPH) activity"/>
    <property type="evidence" value="ECO:0007669"/>
    <property type="project" value="TreeGrafter"/>
</dbReference>
<dbReference type="NCBIfam" id="TIGR02296">
    <property type="entry name" value="HpaC"/>
    <property type="match status" value="1"/>
</dbReference>
<dbReference type="SMART" id="SM00903">
    <property type="entry name" value="Flavin_Reduct"/>
    <property type="match status" value="1"/>
</dbReference>
<dbReference type="InterPro" id="IPR002563">
    <property type="entry name" value="Flavin_Rdtase-like_dom"/>
</dbReference>
<evidence type="ECO:0000256" key="4">
    <source>
        <dbReference type="ARBA" id="ARBA00022630"/>
    </source>
</evidence>
<name>A0A7D7NA41_9NEIS</name>
<comment type="pathway">
    <text evidence="1">Aromatic compound metabolism; 4-hydroxyphenylacetate degradation; pyruvate and succinate semialdehyde from 4-hydroxyphenylacetate: step 1/7.</text>
</comment>
<evidence type="ECO:0000256" key="5">
    <source>
        <dbReference type="ARBA" id="ARBA00022797"/>
    </source>
</evidence>
<evidence type="ECO:0000259" key="8">
    <source>
        <dbReference type="SMART" id="SM00903"/>
    </source>
</evidence>
<dbReference type="InterPro" id="IPR011982">
    <property type="entry name" value="HPA_mOase_red"/>
</dbReference>
<accession>A0A7D7NA41</accession>
<dbReference type="KEGG" id="nsg:H3L94_11560"/>
<evidence type="ECO:0000313" key="9">
    <source>
        <dbReference type="EMBL" id="QMT40439.1"/>
    </source>
</evidence>
<keyword evidence="9" id="KW-0503">Monooxygenase</keyword>
<sequence length="168" mass="18262">MLPEHPPHPLQTAFREAMSACAAGVHIITTNGQAGRYGITMTAVTSITDQPPTVMLCINSHARIVPLLETNGRLCINVLAADQQDAAEHFAGITRLTPEERFLHHIWAEGPTGQPQVTGALAHMHGEIVQHTTVGTHRVLFVEIGHISVHDTAAPALTYFRRRFGSLV</sequence>
<evidence type="ECO:0000256" key="6">
    <source>
        <dbReference type="ARBA" id="ARBA00023002"/>
    </source>
</evidence>
<dbReference type="Proteomes" id="UP000514752">
    <property type="component" value="Chromosome"/>
</dbReference>
<evidence type="ECO:0000256" key="1">
    <source>
        <dbReference type="ARBA" id="ARBA00005112"/>
    </source>
</evidence>
<dbReference type="InterPro" id="IPR050268">
    <property type="entry name" value="NADH-dep_flavin_reductase"/>
</dbReference>
<dbReference type="AlphaFoldDB" id="A0A7D7NA41"/>
<organism evidence="9 10">
    <name type="scientific">Neisseria shayeganii</name>
    <dbReference type="NCBI Taxonomy" id="607712"/>
    <lineage>
        <taxon>Bacteria</taxon>
        <taxon>Pseudomonadati</taxon>
        <taxon>Pseudomonadota</taxon>
        <taxon>Betaproteobacteria</taxon>
        <taxon>Neisseriales</taxon>
        <taxon>Neisseriaceae</taxon>
        <taxon>Neisseria</taxon>
    </lineage>
</organism>
<evidence type="ECO:0000256" key="2">
    <source>
        <dbReference type="ARBA" id="ARBA00006032"/>
    </source>
</evidence>
<evidence type="ECO:0000256" key="7">
    <source>
        <dbReference type="ARBA" id="ARBA00023027"/>
    </source>
</evidence>
<dbReference type="Pfam" id="PF01613">
    <property type="entry name" value="Flavin_Reduct"/>
    <property type="match status" value="1"/>
</dbReference>
<reference evidence="9 10" key="1">
    <citation type="submission" date="2020-07" db="EMBL/GenBank/DDBJ databases">
        <title>Genomic diversity of species in the Neisseriaceae family.</title>
        <authorList>
            <person name="Vincent A.T."/>
            <person name="Bernet E."/>
            <person name="Veyrier F.J."/>
        </authorList>
    </citation>
    <scope>NUCLEOTIDE SEQUENCE [LARGE SCALE GENOMIC DNA]</scope>
    <source>
        <strain evidence="9 10">DSM 22244</strain>
    </source>
</reference>
<dbReference type="GO" id="GO:0010181">
    <property type="term" value="F:FMN binding"/>
    <property type="evidence" value="ECO:0007669"/>
    <property type="project" value="InterPro"/>
</dbReference>
<dbReference type="RefSeq" id="WP_009120107.1">
    <property type="nucleotide sequence ID" value="NZ_CP059567.1"/>
</dbReference>
<dbReference type="Gene3D" id="2.30.110.10">
    <property type="entry name" value="Electron Transport, Fmn-binding Protein, Chain A"/>
    <property type="match status" value="1"/>
</dbReference>
<dbReference type="GO" id="GO:0004497">
    <property type="term" value="F:monooxygenase activity"/>
    <property type="evidence" value="ECO:0007669"/>
    <property type="project" value="UniProtKB-KW"/>
</dbReference>
<dbReference type="PANTHER" id="PTHR30466:SF1">
    <property type="entry name" value="FMN REDUCTASE (NADH) RUTF"/>
    <property type="match status" value="1"/>
</dbReference>
<comment type="similarity">
    <text evidence="2">Belongs to the non-flavoprotein flavin reductase family. HpaC subfamily.</text>
</comment>
<evidence type="ECO:0000256" key="3">
    <source>
        <dbReference type="ARBA" id="ARBA00015398"/>
    </source>
</evidence>
<dbReference type="GO" id="GO:0042537">
    <property type="term" value="P:benzene-containing compound metabolic process"/>
    <property type="evidence" value="ECO:0007669"/>
    <property type="project" value="InterPro"/>
</dbReference>